<feature type="domain" description="ERCC4" evidence="1">
    <location>
        <begin position="2"/>
        <end position="94"/>
    </location>
</feature>
<accession>A0A0F9LGA2</accession>
<organism evidence="2">
    <name type="scientific">marine sediment metagenome</name>
    <dbReference type="NCBI Taxonomy" id="412755"/>
    <lineage>
        <taxon>unclassified sequences</taxon>
        <taxon>metagenomes</taxon>
        <taxon>ecological metagenomes</taxon>
    </lineage>
</organism>
<comment type="caution">
    <text evidence="2">The sequence shown here is derived from an EMBL/GenBank/DDBJ whole genome shotgun (WGS) entry which is preliminary data.</text>
</comment>
<dbReference type="Pfam" id="PF02732">
    <property type="entry name" value="ERCC4"/>
    <property type="match status" value="1"/>
</dbReference>
<protein>
    <recommendedName>
        <fullName evidence="1">ERCC4 domain-containing protein</fullName>
    </recommendedName>
</protein>
<dbReference type="InterPro" id="IPR011335">
    <property type="entry name" value="Restrct_endonuc-II-like"/>
</dbReference>
<evidence type="ECO:0000313" key="2">
    <source>
        <dbReference type="EMBL" id="KKM93954.1"/>
    </source>
</evidence>
<dbReference type="GO" id="GO:0004518">
    <property type="term" value="F:nuclease activity"/>
    <property type="evidence" value="ECO:0007669"/>
    <property type="project" value="InterPro"/>
</dbReference>
<dbReference type="AlphaFoldDB" id="A0A0F9LGA2"/>
<dbReference type="Gene3D" id="3.40.50.10130">
    <property type="match status" value="1"/>
</dbReference>
<evidence type="ECO:0000259" key="1">
    <source>
        <dbReference type="SMART" id="SM00891"/>
    </source>
</evidence>
<dbReference type="GO" id="GO:0006259">
    <property type="term" value="P:DNA metabolic process"/>
    <property type="evidence" value="ECO:0007669"/>
    <property type="project" value="UniProtKB-ARBA"/>
</dbReference>
<dbReference type="SUPFAM" id="SSF52980">
    <property type="entry name" value="Restriction endonuclease-like"/>
    <property type="match status" value="1"/>
</dbReference>
<dbReference type="EMBL" id="LAZR01006203">
    <property type="protein sequence ID" value="KKM93954.1"/>
    <property type="molecule type" value="Genomic_DNA"/>
</dbReference>
<dbReference type="GO" id="GO:0003677">
    <property type="term" value="F:DNA binding"/>
    <property type="evidence" value="ECO:0007669"/>
    <property type="project" value="InterPro"/>
</dbReference>
<dbReference type="SMART" id="SM00891">
    <property type="entry name" value="ERCC4"/>
    <property type="match status" value="1"/>
</dbReference>
<proteinExistence type="predicted"/>
<sequence>MEIIMDNRELKTILSLLRIFNEQYNFGFTIKMERLELGDYICRDKKSLVGLIGIERKSADDFVGSVMDGTLFEQVLDMSKVFDLTIVIVIGDIMKIKSKINNNSKWGAVASLITKFGASLFMCPDDEVFAYTILNIFKKCQTSIDLSKIRRPKILKIGRELGAISCAKGIGSGNAKMILKHFRIKDLANIDNPEIISDKIKFIGIKKATNIINLFQGYEDPDFLSDIDVMVFEKYLKLAINNYLNPQSGSNEKQLDNMTKILKEYIDMGVIRGLRDGKNIFN</sequence>
<name>A0A0F9LGA2_9ZZZZ</name>
<dbReference type="InterPro" id="IPR006166">
    <property type="entry name" value="ERCC4_domain"/>
</dbReference>
<reference evidence="2" key="1">
    <citation type="journal article" date="2015" name="Nature">
        <title>Complex archaea that bridge the gap between prokaryotes and eukaryotes.</title>
        <authorList>
            <person name="Spang A."/>
            <person name="Saw J.H."/>
            <person name="Jorgensen S.L."/>
            <person name="Zaremba-Niedzwiedzka K."/>
            <person name="Martijn J."/>
            <person name="Lind A.E."/>
            <person name="van Eijk R."/>
            <person name="Schleper C."/>
            <person name="Guy L."/>
            <person name="Ettema T.J."/>
        </authorList>
    </citation>
    <scope>NUCLEOTIDE SEQUENCE</scope>
</reference>
<gene>
    <name evidence="2" type="ORF">LCGC14_1203240</name>
</gene>